<name>A0A0R2RIA4_9BACT</name>
<accession>A0A0R2RIA4</accession>
<sequence length="208" mass="21762">MTLRLKLEEESLRQSPGGDARGVKGLDEGEGLVDLSGSGVGGGGDFREVGLQESMLVEVADDFGGGGLNGGLDLGEGELGREVIGERFGVNTGFDEGLAGVESGAIDPRGVDGPIGVAGGEVGVFLFLRGEFGGFGGAQLLLQNGIGLQFSLEEIFKFESGGLEKLKGLLDLGGDRDRLAQAGLKRQRHNVFLDWAFSGKRQKVIWPK</sequence>
<feature type="region of interest" description="Disordered" evidence="1">
    <location>
        <begin position="1"/>
        <end position="26"/>
    </location>
</feature>
<protein>
    <submittedName>
        <fullName evidence="2">Uncharacterized protein</fullName>
    </submittedName>
</protein>
<evidence type="ECO:0000256" key="1">
    <source>
        <dbReference type="SAM" id="MobiDB-lite"/>
    </source>
</evidence>
<gene>
    <name evidence="2" type="ORF">ABR82_04375</name>
</gene>
<proteinExistence type="predicted"/>
<reference evidence="2 3" key="1">
    <citation type="submission" date="2015-10" db="EMBL/GenBank/DDBJ databases">
        <title>Metagenome-Assembled Genomes uncover a global brackish microbiome.</title>
        <authorList>
            <person name="Hugerth L.W."/>
            <person name="Larsson J."/>
            <person name="Alneberg J."/>
            <person name="Lindh M.V."/>
            <person name="Legrand C."/>
            <person name="Pinhassi J."/>
            <person name="Andersson A.F."/>
        </authorList>
    </citation>
    <scope>NUCLEOTIDE SEQUENCE [LARGE SCALE GENOMIC DNA]</scope>
    <source>
        <strain evidence="2">BACL18 MAG-120507-bin52</strain>
    </source>
</reference>
<dbReference type="AlphaFoldDB" id="A0A0R2RIA4"/>
<feature type="compositionally biased region" description="Basic and acidic residues" evidence="1">
    <location>
        <begin position="1"/>
        <end position="12"/>
    </location>
</feature>
<organism evidence="2 3">
    <name type="scientific">Verrucomicrobia subdivision 6 bacterium BACL9 MAG-120507-bin52</name>
    <dbReference type="NCBI Taxonomy" id="1655590"/>
    <lineage>
        <taxon>Bacteria</taxon>
        <taxon>Pseudomonadati</taxon>
        <taxon>Verrucomicrobiota</taxon>
        <taxon>Verrucomicrobiia</taxon>
        <taxon>Verrucomicrobiales</taxon>
        <taxon>Verrucomicrobia subdivision 6</taxon>
    </lineage>
</organism>
<evidence type="ECO:0000313" key="2">
    <source>
        <dbReference type="EMBL" id="KRO62065.1"/>
    </source>
</evidence>
<dbReference type="Proteomes" id="UP000051269">
    <property type="component" value="Unassembled WGS sequence"/>
</dbReference>
<comment type="caution">
    <text evidence="2">The sequence shown here is derived from an EMBL/GenBank/DDBJ whole genome shotgun (WGS) entry which is preliminary data.</text>
</comment>
<dbReference type="EMBL" id="LIBO01000143">
    <property type="protein sequence ID" value="KRO62065.1"/>
    <property type="molecule type" value="Genomic_DNA"/>
</dbReference>
<evidence type="ECO:0000313" key="3">
    <source>
        <dbReference type="Proteomes" id="UP000051269"/>
    </source>
</evidence>